<dbReference type="AlphaFoldDB" id="A0A0A9B2R6"/>
<reference evidence="1" key="1">
    <citation type="submission" date="2014-09" db="EMBL/GenBank/DDBJ databases">
        <authorList>
            <person name="Magalhaes I.L.F."/>
            <person name="Oliveira U."/>
            <person name="Santos F.R."/>
            <person name="Vidigal T.H.D.A."/>
            <person name="Brescovit A.D."/>
            <person name="Santos A.J."/>
        </authorList>
    </citation>
    <scope>NUCLEOTIDE SEQUENCE</scope>
    <source>
        <tissue evidence="1">Shoot tissue taken approximately 20 cm above the soil surface</tissue>
    </source>
</reference>
<dbReference type="EMBL" id="GBRH01241447">
    <property type="protein sequence ID" value="JAD56448.1"/>
    <property type="molecule type" value="Transcribed_RNA"/>
</dbReference>
<name>A0A0A9B2R6_ARUDO</name>
<evidence type="ECO:0000313" key="1">
    <source>
        <dbReference type="EMBL" id="JAD56448.1"/>
    </source>
</evidence>
<reference evidence="1" key="2">
    <citation type="journal article" date="2015" name="Data Brief">
        <title>Shoot transcriptome of the giant reed, Arundo donax.</title>
        <authorList>
            <person name="Barrero R.A."/>
            <person name="Guerrero F.D."/>
            <person name="Moolhuijzen P."/>
            <person name="Goolsby J.A."/>
            <person name="Tidwell J."/>
            <person name="Bellgard S.E."/>
            <person name="Bellgard M.I."/>
        </authorList>
    </citation>
    <scope>NUCLEOTIDE SEQUENCE</scope>
    <source>
        <tissue evidence="1">Shoot tissue taken approximately 20 cm above the soil surface</tissue>
    </source>
</reference>
<organism evidence="1">
    <name type="scientific">Arundo donax</name>
    <name type="common">Giant reed</name>
    <name type="synonym">Donax arundinaceus</name>
    <dbReference type="NCBI Taxonomy" id="35708"/>
    <lineage>
        <taxon>Eukaryota</taxon>
        <taxon>Viridiplantae</taxon>
        <taxon>Streptophyta</taxon>
        <taxon>Embryophyta</taxon>
        <taxon>Tracheophyta</taxon>
        <taxon>Spermatophyta</taxon>
        <taxon>Magnoliopsida</taxon>
        <taxon>Liliopsida</taxon>
        <taxon>Poales</taxon>
        <taxon>Poaceae</taxon>
        <taxon>PACMAD clade</taxon>
        <taxon>Arundinoideae</taxon>
        <taxon>Arundineae</taxon>
        <taxon>Arundo</taxon>
    </lineage>
</organism>
<proteinExistence type="predicted"/>
<accession>A0A0A9B2R6</accession>
<sequence>MFRNTKIKATSMTHDQEDIYDIIQIKCI</sequence>
<protein>
    <submittedName>
        <fullName evidence="1">Uncharacterized protein</fullName>
    </submittedName>
</protein>